<dbReference type="OrthoDB" id="9803456at2"/>
<dbReference type="RefSeq" id="WP_147102594.1">
    <property type="nucleotide sequence ID" value="NZ_BJVJ01000005.1"/>
</dbReference>
<keyword evidence="5" id="KW-0472">Membrane</keyword>
<dbReference type="GO" id="GO:0016746">
    <property type="term" value="F:acyltransferase activity"/>
    <property type="evidence" value="ECO:0007669"/>
    <property type="project" value="UniProtKB-KW"/>
</dbReference>
<dbReference type="InterPro" id="IPR004960">
    <property type="entry name" value="LipA_acyltrans"/>
</dbReference>
<dbReference type="GO" id="GO:0005886">
    <property type="term" value="C:plasma membrane"/>
    <property type="evidence" value="ECO:0007669"/>
    <property type="project" value="UniProtKB-SubCell"/>
</dbReference>
<evidence type="ECO:0000256" key="1">
    <source>
        <dbReference type="ARBA" id="ARBA00004533"/>
    </source>
</evidence>
<keyword evidence="8" id="KW-1185">Reference proteome</keyword>
<dbReference type="NCBIfam" id="NF005919">
    <property type="entry name" value="PRK07920.1"/>
    <property type="match status" value="1"/>
</dbReference>
<evidence type="ECO:0000256" key="2">
    <source>
        <dbReference type="ARBA" id="ARBA00022475"/>
    </source>
</evidence>
<evidence type="ECO:0000256" key="6">
    <source>
        <dbReference type="ARBA" id="ARBA00023315"/>
    </source>
</evidence>
<comment type="subcellular location">
    <subcellularLocation>
        <location evidence="1">Cell inner membrane</location>
    </subcellularLocation>
</comment>
<proteinExistence type="predicted"/>
<evidence type="ECO:0000313" key="8">
    <source>
        <dbReference type="Proteomes" id="UP000321685"/>
    </source>
</evidence>
<protein>
    <submittedName>
        <fullName evidence="7">Lipid A biosynthesis lauroyl acyltransferase</fullName>
    </submittedName>
</protein>
<keyword evidence="2" id="KW-1003">Cell membrane</keyword>
<comment type="caution">
    <text evidence="7">The sequence shown here is derived from an EMBL/GenBank/DDBJ whole genome shotgun (WGS) entry which is preliminary data.</text>
</comment>
<accession>A0A511DAN2</accession>
<dbReference type="PANTHER" id="PTHR30606:SF10">
    <property type="entry name" value="PHOSPHATIDYLINOSITOL MANNOSIDE ACYLTRANSFERASE"/>
    <property type="match status" value="1"/>
</dbReference>
<organism evidence="7 8">
    <name type="scientific">Pseudonocardia sulfidoxydans NBRC 16205</name>
    <dbReference type="NCBI Taxonomy" id="1223511"/>
    <lineage>
        <taxon>Bacteria</taxon>
        <taxon>Bacillati</taxon>
        <taxon>Actinomycetota</taxon>
        <taxon>Actinomycetes</taxon>
        <taxon>Pseudonocardiales</taxon>
        <taxon>Pseudonocardiaceae</taxon>
        <taxon>Pseudonocardia</taxon>
    </lineage>
</organism>
<dbReference type="GO" id="GO:0009247">
    <property type="term" value="P:glycolipid biosynthetic process"/>
    <property type="evidence" value="ECO:0007669"/>
    <property type="project" value="UniProtKB-ARBA"/>
</dbReference>
<dbReference type="AlphaFoldDB" id="A0A511DAN2"/>
<evidence type="ECO:0000256" key="4">
    <source>
        <dbReference type="ARBA" id="ARBA00022679"/>
    </source>
</evidence>
<keyword evidence="3" id="KW-0997">Cell inner membrane</keyword>
<evidence type="ECO:0000313" key="7">
    <source>
        <dbReference type="EMBL" id="GEL21866.1"/>
    </source>
</evidence>
<sequence>MTASGERLANLAYGAGWGVVKALPGGVASRIFDTAGVLAARRAGPGVLRLRANLARVVPDAGPAELDALVRDGMRSYARYWCEAFRLPVMDPAAIVTGTAGTGLEPALEAMRAGRGVVLALPHSGNWDAAGVWVIEIMRRAGLHPGFSTVVERLRPAAVYERFVGYRESLGFEVFASDDGAAAYRGLVARLRAGGLVCLVADRDLSAAGVDVTLLGERARMPAGPARLAAMTGALLMPAHTSFDGRGWRIDVGDAIDVAGRAAVPAATQTLADAFTAGIRTSPQDWHMLQPVFTTDAPDPVGVA</sequence>
<reference evidence="7 8" key="1">
    <citation type="submission" date="2019-07" db="EMBL/GenBank/DDBJ databases">
        <title>Whole genome shotgun sequence of Pseudonocardia sulfidoxydans NBRC 16205.</title>
        <authorList>
            <person name="Hosoyama A."/>
            <person name="Uohara A."/>
            <person name="Ohji S."/>
            <person name="Ichikawa N."/>
        </authorList>
    </citation>
    <scope>NUCLEOTIDE SEQUENCE [LARGE SCALE GENOMIC DNA]</scope>
    <source>
        <strain evidence="7 8">NBRC 16205</strain>
    </source>
</reference>
<keyword evidence="6 7" id="KW-0012">Acyltransferase</keyword>
<dbReference type="EMBL" id="BJVJ01000005">
    <property type="protein sequence ID" value="GEL21866.1"/>
    <property type="molecule type" value="Genomic_DNA"/>
</dbReference>
<dbReference type="PANTHER" id="PTHR30606">
    <property type="entry name" value="LIPID A BIOSYNTHESIS LAUROYL ACYLTRANSFERASE"/>
    <property type="match status" value="1"/>
</dbReference>
<keyword evidence="4 7" id="KW-0808">Transferase</keyword>
<dbReference type="Pfam" id="PF03279">
    <property type="entry name" value="Lip_A_acyltrans"/>
    <property type="match status" value="1"/>
</dbReference>
<evidence type="ECO:0000256" key="5">
    <source>
        <dbReference type="ARBA" id="ARBA00023136"/>
    </source>
</evidence>
<dbReference type="Proteomes" id="UP000321685">
    <property type="component" value="Unassembled WGS sequence"/>
</dbReference>
<name>A0A511DAN2_9PSEU</name>
<gene>
    <name evidence="7" type="primary">htrB</name>
    <name evidence="7" type="ORF">PSU4_08200</name>
</gene>
<dbReference type="CDD" id="cd07984">
    <property type="entry name" value="LPLAT_LABLAT-like"/>
    <property type="match status" value="1"/>
</dbReference>
<evidence type="ECO:0000256" key="3">
    <source>
        <dbReference type="ARBA" id="ARBA00022519"/>
    </source>
</evidence>